<keyword evidence="2" id="KW-0677">Repeat</keyword>
<evidence type="ECO:0000256" key="2">
    <source>
        <dbReference type="ARBA" id="ARBA00022737"/>
    </source>
</evidence>
<dbReference type="SUPFAM" id="SSF52058">
    <property type="entry name" value="L domain-like"/>
    <property type="match status" value="1"/>
</dbReference>
<feature type="domain" description="Disease resistance R13L4/SHOC-2-like LRR" evidence="4">
    <location>
        <begin position="57"/>
        <end position="151"/>
    </location>
</feature>
<evidence type="ECO:0000313" key="6">
    <source>
        <dbReference type="Proteomes" id="UP000250572"/>
    </source>
</evidence>
<dbReference type="Gene3D" id="3.80.10.10">
    <property type="entry name" value="Ribonuclease Inhibitor"/>
    <property type="match status" value="2"/>
</dbReference>
<accession>A0A315VNV2</accession>
<comment type="caution">
    <text evidence="5">The sequence shown here is derived from an EMBL/GenBank/DDBJ whole genome shotgun (WGS) entry which is preliminary data.</text>
</comment>
<dbReference type="PANTHER" id="PTHR48051:SF37">
    <property type="entry name" value="LEUCINE RICH REPEAT CONTAINING 10"/>
    <property type="match status" value="1"/>
</dbReference>
<name>A0A315VNV2_GAMAF</name>
<dbReference type="InterPro" id="IPR032675">
    <property type="entry name" value="LRR_dom_sf"/>
</dbReference>
<proteinExistence type="predicted"/>
<feature type="region of interest" description="Disordered" evidence="3">
    <location>
        <begin position="241"/>
        <end position="325"/>
    </location>
</feature>
<evidence type="ECO:0000313" key="5">
    <source>
        <dbReference type="EMBL" id="PWA24731.1"/>
    </source>
</evidence>
<dbReference type="AlphaFoldDB" id="A0A315VNV2"/>
<dbReference type="SMART" id="SM00365">
    <property type="entry name" value="LRR_SD22"/>
    <property type="match status" value="4"/>
</dbReference>
<keyword evidence="6" id="KW-1185">Reference proteome</keyword>
<evidence type="ECO:0000259" key="4">
    <source>
        <dbReference type="Pfam" id="PF23598"/>
    </source>
</evidence>
<dbReference type="PANTHER" id="PTHR48051">
    <property type="match status" value="1"/>
</dbReference>
<dbReference type="SMART" id="SM00369">
    <property type="entry name" value="LRR_TYP"/>
    <property type="match status" value="5"/>
</dbReference>
<dbReference type="STRING" id="33528.ENSGAFP00000032444"/>
<dbReference type="EMBL" id="NHOQ01001396">
    <property type="protein sequence ID" value="PWA24731.1"/>
    <property type="molecule type" value="Genomic_DNA"/>
</dbReference>
<dbReference type="InterPro" id="IPR055414">
    <property type="entry name" value="LRR_R13L4/SHOC2-like"/>
</dbReference>
<dbReference type="InterPro" id="IPR001611">
    <property type="entry name" value="Leu-rich_rpt"/>
</dbReference>
<dbReference type="InterPro" id="IPR003591">
    <property type="entry name" value="Leu-rich_rpt_typical-subtyp"/>
</dbReference>
<evidence type="ECO:0000256" key="3">
    <source>
        <dbReference type="SAM" id="MobiDB-lite"/>
    </source>
</evidence>
<gene>
    <name evidence="5" type="ORF">CCH79_00010070</name>
</gene>
<organism evidence="5 6">
    <name type="scientific">Gambusia affinis</name>
    <name type="common">Western mosquitofish</name>
    <name type="synonym">Heterandria affinis</name>
    <dbReference type="NCBI Taxonomy" id="33528"/>
    <lineage>
        <taxon>Eukaryota</taxon>
        <taxon>Metazoa</taxon>
        <taxon>Chordata</taxon>
        <taxon>Craniata</taxon>
        <taxon>Vertebrata</taxon>
        <taxon>Euteleostomi</taxon>
        <taxon>Actinopterygii</taxon>
        <taxon>Neopterygii</taxon>
        <taxon>Teleostei</taxon>
        <taxon>Neoteleostei</taxon>
        <taxon>Acanthomorphata</taxon>
        <taxon>Ovalentaria</taxon>
        <taxon>Atherinomorphae</taxon>
        <taxon>Cyprinodontiformes</taxon>
        <taxon>Poeciliidae</taxon>
        <taxon>Poeciliinae</taxon>
        <taxon>Gambusia</taxon>
    </lineage>
</organism>
<dbReference type="GO" id="GO:0005737">
    <property type="term" value="C:cytoplasm"/>
    <property type="evidence" value="ECO:0007669"/>
    <property type="project" value="TreeGrafter"/>
</dbReference>
<protein>
    <recommendedName>
        <fullName evidence="4">Disease resistance R13L4/SHOC-2-like LRR domain-containing protein</fullName>
    </recommendedName>
</protein>
<reference evidence="5 6" key="1">
    <citation type="journal article" date="2018" name="G3 (Bethesda)">
        <title>A High-Quality Reference Genome for the Invasive Mosquitofish Gambusia affinis Using a Chicago Library.</title>
        <authorList>
            <person name="Hoffberg S.L."/>
            <person name="Troendle N.J."/>
            <person name="Glenn T.C."/>
            <person name="Mahmud O."/>
            <person name="Louha S."/>
            <person name="Chalopin D."/>
            <person name="Bennetzen J.L."/>
            <person name="Mauricio R."/>
        </authorList>
    </citation>
    <scope>NUCLEOTIDE SEQUENCE [LARGE SCALE GENOMIC DNA]</scope>
    <source>
        <strain evidence="5">NE01/NJP1002.9</strain>
        <tissue evidence="5">Muscle</tissue>
    </source>
</reference>
<dbReference type="Pfam" id="PF23598">
    <property type="entry name" value="LRR_14"/>
    <property type="match status" value="1"/>
</dbReference>
<evidence type="ECO:0000256" key="1">
    <source>
        <dbReference type="ARBA" id="ARBA00022614"/>
    </source>
</evidence>
<keyword evidence="1" id="KW-0433">Leucine-rich repeat</keyword>
<dbReference type="InterPro" id="IPR050216">
    <property type="entry name" value="LRR_domain-containing"/>
</dbReference>
<feature type="compositionally biased region" description="Polar residues" evidence="3">
    <location>
        <begin position="288"/>
        <end position="299"/>
    </location>
</feature>
<dbReference type="PROSITE" id="PS51450">
    <property type="entry name" value="LRR"/>
    <property type="match status" value="3"/>
</dbReference>
<sequence>MGNAMRGVIAFIPSERCQRYLVGDLKEMPLDRTLDLSGHQLRRLPVTLCVFDELVKLYLSDNNLSSLPAELQGLRNLQLLALDFNCFEELPAAICRLHQLTILYLGNNRLHRLPRELRELKELNTLWLETNCFTDFPKVVCELTNLKTLHFGYNQIRSLPKDLRRLEELKSIWLAGNLLTEFPPELLEMHSLAVVDVDRNKIRQFPNLSHMQGLKLVIYDHNPCVNAPIVGEGVRRVGRWADNSDDEQEDEGTKGQSEDTTEIAEVPSEEKQNNLGDSSKVQVCDEQLSPQSETESCHSTPPEASGITEGLSGEDSDTTPIPWKSHAPLIEPITVGVLSSFWEFSLSMRFRASSLRLCIRVLSPIMTLTLTWSGGQSPPHMNCRYPNSAMTLRKAKLVATPITADIRGKLYKRYRIPVK</sequence>
<dbReference type="Proteomes" id="UP000250572">
    <property type="component" value="Unassembled WGS sequence"/>
</dbReference>